<name>A0A8D9BX23_9HEMI</name>
<proteinExistence type="predicted"/>
<reference evidence="1" key="1">
    <citation type="submission" date="2021-05" db="EMBL/GenBank/DDBJ databases">
        <authorList>
            <person name="Alioto T."/>
            <person name="Alioto T."/>
            <person name="Gomez Garrido J."/>
        </authorList>
    </citation>
    <scope>NUCLEOTIDE SEQUENCE</scope>
</reference>
<dbReference type="AlphaFoldDB" id="A0A8D9BX23"/>
<accession>A0A8D9BX23</accession>
<evidence type="ECO:0000313" key="1">
    <source>
        <dbReference type="EMBL" id="CAG6790592.1"/>
    </source>
</evidence>
<organism evidence="1">
    <name type="scientific">Cacopsylla melanoneura</name>
    <dbReference type="NCBI Taxonomy" id="428564"/>
    <lineage>
        <taxon>Eukaryota</taxon>
        <taxon>Metazoa</taxon>
        <taxon>Ecdysozoa</taxon>
        <taxon>Arthropoda</taxon>
        <taxon>Hexapoda</taxon>
        <taxon>Insecta</taxon>
        <taxon>Pterygota</taxon>
        <taxon>Neoptera</taxon>
        <taxon>Paraneoptera</taxon>
        <taxon>Hemiptera</taxon>
        <taxon>Sternorrhyncha</taxon>
        <taxon>Psylloidea</taxon>
        <taxon>Psyllidae</taxon>
        <taxon>Psyllinae</taxon>
        <taxon>Cacopsylla</taxon>
    </lineage>
</organism>
<sequence length="112" mass="12954">MDVLIEKEAEFGVDNFQSTFKVTTNSTQQDCIIFHTIPHRFICHSSDNFTETILIPIHQSVQDSISERHLTKIEMSKIRFDIIKQFVHTEHIGTSLDMVGTTETLQIMLKVF</sequence>
<protein>
    <submittedName>
        <fullName evidence="1">Uncharacterized protein</fullName>
    </submittedName>
</protein>
<dbReference type="EMBL" id="HBUF01671807">
    <property type="protein sequence ID" value="CAG6790592.1"/>
    <property type="molecule type" value="Transcribed_RNA"/>
</dbReference>